<dbReference type="SUPFAM" id="SSF54637">
    <property type="entry name" value="Thioesterase/thiol ester dehydrase-isomerase"/>
    <property type="match status" value="1"/>
</dbReference>
<dbReference type="EMBL" id="CENE01000037">
    <property type="protein sequence ID" value="CEQ42834.1"/>
    <property type="molecule type" value="Genomic_DNA"/>
</dbReference>
<evidence type="ECO:0000313" key="3">
    <source>
        <dbReference type="Proteomes" id="UP000243876"/>
    </source>
</evidence>
<gene>
    <name evidence="2" type="primary">SPOSA6832_04701</name>
</gene>
<dbReference type="InterPro" id="IPR051490">
    <property type="entry name" value="THEM6_lcsJ_thioesterase"/>
</dbReference>
<dbReference type="Proteomes" id="UP000243876">
    <property type="component" value="Unassembled WGS sequence"/>
</dbReference>
<dbReference type="OrthoDB" id="265761at2759"/>
<comment type="similarity">
    <text evidence="1">Belongs to the lcsJ thioesterase family.</text>
</comment>
<evidence type="ECO:0000256" key="1">
    <source>
        <dbReference type="ARBA" id="ARBA00038476"/>
    </source>
</evidence>
<dbReference type="AlphaFoldDB" id="A0A0D6ES98"/>
<dbReference type="PANTHER" id="PTHR12475">
    <property type="match status" value="1"/>
</dbReference>
<dbReference type="InterPro" id="IPR029069">
    <property type="entry name" value="HotDog_dom_sf"/>
</dbReference>
<protein>
    <submittedName>
        <fullName evidence="2">SPOSA6832_04701-mRNA-1:cds</fullName>
    </submittedName>
</protein>
<dbReference type="PANTHER" id="PTHR12475:SF4">
    <property type="entry name" value="PROTEIN THEM6"/>
    <property type="match status" value="1"/>
</dbReference>
<evidence type="ECO:0000313" key="2">
    <source>
        <dbReference type="EMBL" id="CEQ42834.1"/>
    </source>
</evidence>
<sequence>MSALVPAPLQPKLAALLALLPSSIPSPLRYAALCLLLLNCQHFPGVWHARIIWPWIKFQWQVKLGKRWPNTRIGKDPLDFRLSRSFRATPDSCDSFGMHLSNSEYAVSLVGEFYQLENASFALGATSYVFKKEIPLMAKFTVTSELLGHDKKWLYIQTRFHSPDDKTTYAYCLSHVVLKHKRRTIPPARAFALAGYGADGAANWEIVQTLNAHEKLQWLIGEGEGEKKGGAIRVADAERAMEGKGEWPGQL</sequence>
<accession>A0A0D6ES98</accession>
<proteinExistence type="inferred from homology"/>
<keyword evidence="3" id="KW-1185">Reference proteome</keyword>
<name>A0A0D6ES98_SPOSA</name>
<reference evidence="3" key="1">
    <citation type="submission" date="2015-02" db="EMBL/GenBank/DDBJ databases">
        <authorList>
            <person name="Gon?alves P."/>
        </authorList>
    </citation>
    <scope>NUCLEOTIDE SEQUENCE [LARGE SCALE GENOMIC DNA]</scope>
</reference>
<organism evidence="2 3">
    <name type="scientific">Sporidiobolus salmonicolor</name>
    <name type="common">Yeast-like fungus</name>
    <name type="synonym">Sporobolomyces salmonicolor</name>
    <dbReference type="NCBI Taxonomy" id="5005"/>
    <lineage>
        <taxon>Eukaryota</taxon>
        <taxon>Fungi</taxon>
        <taxon>Dikarya</taxon>
        <taxon>Basidiomycota</taxon>
        <taxon>Pucciniomycotina</taxon>
        <taxon>Microbotryomycetes</taxon>
        <taxon>Sporidiobolales</taxon>
        <taxon>Sporidiobolaceae</taxon>
        <taxon>Sporobolomyces</taxon>
    </lineage>
</organism>